<comment type="caution">
    <text evidence="2">The sequence shown here is derived from an EMBL/GenBank/DDBJ whole genome shotgun (WGS) entry which is preliminary data.</text>
</comment>
<feature type="signal peptide" evidence="1">
    <location>
        <begin position="1"/>
        <end position="18"/>
    </location>
</feature>
<proteinExistence type="predicted"/>
<dbReference type="RefSeq" id="WP_147395709.1">
    <property type="nucleotide sequence ID" value="NZ_RAXZ01000054.1"/>
</dbReference>
<reference evidence="2 3" key="1">
    <citation type="submission" date="2018-09" db="EMBL/GenBank/DDBJ databases">
        <title>The draft genome of Acinetobacter spp. strains.</title>
        <authorList>
            <person name="Qin J."/>
            <person name="Feng Y."/>
            <person name="Zong Z."/>
        </authorList>
    </citation>
    <scope>NUCLEOTIDE SEQUENCE [LARGE SCALE GENOMIC DNA]</scope>
    <source>
        <strain evidence="2 3">WCHAc060002</strain>
    </source>
</reference>
<protein>
    <submittedName>
        <fullName evidence="2">Uncharacterized protein</fullName>
    </submittedName>
</protein>
<keyword evidence="1" id="KW-0732">Signal</keyword>
<evidence type="ECO:0000256" key="1">
    <source>
        <dbReference type="SAM" id="SignalP"/>
    </source>
</evidence>
<gene>
    <name evidence="2" type="ORF">D7V64_16595</name>
</gene>
<evidence type="ECO:0000313" key="3">
    <source>
        <dbReference type="Proteomes" id="UP000281084"/>
    </source>
</evidence>
<feature type="chain" id="PRO_5017258644" evidence="1">
    <location>
        <begin position="19"/>
        <end position="123"/>
    </location>
</feature>
<name>A0A3A8FKT2_9GAMM</name>
<organism evidence="2 3">
    <name type="scientific">Acinetobacter cumulans</name>
    <dbReference type="NCBI Taxonomy" id="2136182"/>
    <lineage>
        <taxon>Bacteria</taxon>
        <taxon>Pseudomonadati</taxon>
        <taxon>Pseudomonadota</taxon>
        <taxon>Gammaproteobacteria</taxon>
        <taxon>Moraxellales</taxon>
        <taxon>Moraxellaceae</taxon>
        <taxon>Acinetobacter</taxon>
    </lineage>
</organism>
<feature type="non-terminal residue" evidence="2">
    <location>
        <position position="123"/>
    </location>
</feature>
<sequence>MKFFITLLTSMASTLGYANCTITHFYDYNLQKVVNENNGWAIEKEKFNKICNRLKEANLAVHFSQVAMISTSASVASTAIKFYPLEIQKKYGEMVLTSTGYGSIDTNTVRTTEVLDSVKYDSA</sequence>
<accession>A0A3A8FKT2</accession>
<dbReference type="EMBL" id="RAXZ01000054">
    <property type="protein sequence ID" value="RKG47567.1"/>
    <property type="molecule type" value="Genomic_DNA"/>
</dbReference>
<evidence type="ECO:0000313" key="2">
    <source>
        <dbReference type="EMBL" id="RKG47567.1"/>
    </source>
</evidence>
<dbReference type="AlphaFoldDB" id="A0A3A8FKT2"/>
<dbReference type="Proteomes" id="UP000281084">
    <property type="component" value="Unassembled WGS sequence"/>
</dbReference>